<dbReference type="Proteomes" id="UP001151760">
    <property type="component" value="Unassembled WGS sequence"/>
</dbReference>
<dbReference type="Gene3D" id="3.10.10.10">
    <property type="entry name" value="HIV Type 1 Reverse Transcriptase, subunit A, domain 1"/>
    <property type="match status" value="1"/>
</dbReference>
<dbReference type="EMBL" id="BQNB010017708">
    <property type="protein sequence ID" value="GJT66350.1"/>
    <property type="molecule type" value="Genomic_DNA"/>
</dbReference>
<dbReference type="InterPro" id="IPR056924">
    <property type="entry name" value="SH3_Tf2-1"/>
</dbReference>
<dbReference type="PANTHER" id="PTHR46148:SF59">
    <property type="entry name" value="NUCLEOTIDYLTRANSFERASE, RIBONUCLEASE H"/>
    <property type="match status" value="1"/>
</dbReference>
<dbReference type="SUPFAM" id="SSF53098">
    <property type="entry name" value="Ribonuclease H-like"/>
    <property type="match status" value="1"/>
</dbReference>
<evidence type="ECO:0000313" key="3">
    <source>
        <dbReference type="Proteomes" id="UP001151760"/>
    </source>
</evidence>
<accession>A0ABQ5FSL6</accession>
<dbReference type="InterPro" id="IPR001584">
    <property type="entry name" value="Integrase_cat-core"/>
</dbReference>
<evidence type="ECO:0000259" key="1">
    <source>
        <dbReference type="PROSITE" id="PS50994"/>
    </source>
</evidence>
<feature type="domain" description="Integrase catalytic" evidence="1">
    <location>
        <begin position="296"/>
        <end position="398"/>
    </location>
</feature>
<name>A0ABQ5FSL6_9ASTR</name>
<dbReference type="InterPro" id="IPR036397">
    <property type="entry name" value="RNaseH_sf"/>
</dbReference>
<keyword evidence="3" id="KW-1185">Reference proteome</keyword>
<reference evidence="2" key="1">
    <citation type="journal article" date="2022" name="Int. J. Mol. Sci.">
        <title>Draft Genome of Tanacetum Coccineum: Genomic Comparison of Closely Related Tanacetum-Family Plants.</title>
        <authorList>
            <person name="Yamashiro T."/>
            <person name="Shiraishi A."/>
            <person name="Nakayama K."/>
            <person name="Satake H."/>
        </authorList>
    </citation>
    <scope>NUCLEOTIDE SEQUENCE</scope>
</reference>
<reference evidence="2" key="2">
    <citation type="submission" date="2022-01" db="EMBL/GenBank/DDBJ databases">
        <authorList>
            <person name="Yamashiro T."/>
            <person name="Shiraishi A."/>
            <person name="Satake H."/>
            <person name="Nakayama K."/>
        </authorList>
    </citation>
    <scope>NUCLEOTIDE SEQUENCE</scope>
</reference>
<organism evidence="2 3">
    <name type="scientific">Tanacetum coccineum</name>
    <dbReference type="NCBI Taxonomy" id="301880"/>
    <lineage>
        <taxon>Eukaryota</taxon>
        <taxon>Viridiplantae</taxon>
        <taxon>Streptophyta</taxon>
        <taxon>Embryophyta</taxon>
        <taxon>Tracheophyta</taxon>
        <taxon>Spermatophyta</taxon>
        <taxon>Magnoliopsida</taxon>
        <taxon>eudicotyledons</taxon>
        <taxon>Gunneridae</taxon>
        <taxon>Pentapetalae</taxon>
        <taxon>asterids</taxon>
        <taxon>campanulids</taxon>
        <taxon>Asterales</taxon>
        <taxon>Asteraceae</taxon>
        <taxon>Asteroideae</taxon>
        <taxon>Anthemideae</taxon>
        <taxon>Anthemidinae</taxon>
        <taxon>Tanacetum</taxon>
    </lineage>
</organism>
<dbReference type="PROSITE" id="PS50994">
    <property type="entry name" value="INTEGRASE"/>
    <property type="match status" value="1"/>
</dbReference>
<dbReference type="InterPro" id="IPR012337">
    <property type="entry name" value="RNaseH-like_sf"/>
</dbReference>
<comment type="caution">
    <text evidence="2">The sequence shown here is derived from an EMBL/GenBank/DDBJ whole genome shotgun (WGS) entry which is preliminary data.</text>
</comment>
<dbReference type="Gene3D" id="3.30.420.10">
    <property type="entry name" value="Ribonuclease H-like superfamily/Ribonuclease H"/>
    <property type="match status" value="1"/>
</dbReference>
<gene>
    <name evidence="2" type="ORF">Tco_1017830</name>
</gene>
<dbReference type="SUPFAM" id="SSF56672">
    <property type="entry name" value="DNA/RNA polymerases"/>
    <property type="match status" value="1"/>
</dbReference>
<dbReference type="GO" id="GO:0003964">
    <property type="term" value="F:RNA-directed DNA polymerase activity"/>
    <property type="evidence" value="ECO:0007669"/>
    <property type="project" value="UniProtKB-KW"/>
</dbReference>
<dbReference type="InterPro" id="IPR043502">
    <property type="entry name" value="DNA/RNA_pol_sf"/>
</dbReference>
<dbReference type="Pfam" id="PF24626">
    <property type="entry name" value="SH3_Tf2-1"/>
    <property type="match status" value="1"/>
</dbReference>
<dbReference type="PANTHER" id="PTHR46148">
    <property type="entry name" value="CHROMO DOMAIN-CONTAINING PROTEIN"/>
    <property type="match status" value="1"/>
</dbReference>
<sequence>MSFWHILLQRRLKTSRRRSDLRTYQSFKIFPEVFPEDLSGLPPTRQVEFQIDLMPGVAPVARAPYRLAPSEMKELLEQLQELSDKGFIRPSSLPWGAPVLFVKKKDGSFRILAIGLSSASSTGRRYSKDGIQNSVWSLRVHKYAIQFANTTGRYLWIREIGAENFIVIAMVNKELGAVLIANEREPNDIRRKTLEGYDQKGYTKEKYRTSATEALCLNGQELVAMLCKCLTCAKVKAKHQRPSGLLVQPKIPQWKCENITMDFVTRLPKSSQGHDTICLVVDRLTKSAIFTKMRETDSIERLAGIFASNSWRSLQKALGTSLDMSTAYHPQTDGQSERTIQTLEDVLRACVIDFGNEIVQETTEKVIQIKQRTQAARDQQKSYADLKRKPMEFQVGDRVMLKVSPWKGVVHFGKRGKLNPRYVGPFKVLEKVGSVAHKLRFPQGLSKVHNTFHVSNLKKCYSDEPLAVPLKGLHVDDKLRFVEEPVEIMDREVKRLKQSRIPIVKVRWNSRRGPEFTWEREDQFQKKYPHLFTKPVPTSSVAT</sequence>
<protein>
    <submittedName>
        <fullName evidence="2">Reverse transcriptase domain-containing protein</fullName>
    </submittedName>
</protein>
<keyword evidence="2" id="KW-0695">RNA-directed DNA polymerase</keyword>
<proteinExistence type="predicted"/>
<evidence type="ECO:0000313" key="2">
    <source>
        <dbReference type="EMBL" id="GJT66350.1"/>
    </source>
</evidence>
<keyword evidence="2" id="KW-0808">Transferase</keyword>
<keyword evidence="2" id="KW-0548">Nucleotidyltransferase</keyword>